<dbReference type="InterPro" id="IPR000792">
    <property type="entry name" value="Tscrpt_reg_LuxR_C"/>
</dbReference>
<evidence type="ECO:0000313" key="6">
    <source>
        <dbReference type="Proteomes" id="UP000230842"/>
    </source>
</evidence>
<gene>
    <name evidence="5" type="ORF">CLV56_3748</name>
</gene>
<keyword evidence="2" id="KW-0067">ATP-binding</keyword>
<dbReference type="GO" id="GO:0005524">
    <property type="term" value="F:ATP binding"/>
    <property type="evidence" value="ECO:0007669"/>
    <property type="project" value="UniProtKB-KW"/>
</dbReference>
<feature type="region of interest" description="Disordered" evidence="3">
    <location>
        <begin position="849"/>
        <end position="871"/>
    </location>
</feature>
<accession>A0A0B2BM33</accession>
<dbReference type="Gene3D" id="1.25.40.10">
    <property type="entry name" value="Tetratricopeptide repeat domain"/>
    <property type="match status" value="1"/>
</dbReference>
<dbReference type="GO" id="GO:0005737">
    <property type="term" value="C:cytoplasm"/>
    <property type="evidence" value="ECO:0007669"/>
    <property type="project" value="TreeGrafter"/>
</dbReference>
<name>A0A0B2BM33_9ACTN</name>
<dbReference type="SUPFAM" id="SSF52540">
    <property type="entry name" value="P-loop containing nucleoside triphosphate hydrolases"/>
    <property type="match status" value="1"/>
</dbReference>
<dbReference type="GO" id="GO:0004016">
    <property type="term" value="F:adenylate cyclase activity"/>
    <property type="evidence" value="ECO:0007669"/>
    <property type="project" value="TreeGrafter"/>
</dbReference>
<evidence type="ECO:0000259" key="4">
    <source>
        <dbReference type="PROSITE" id="PS50043"/>
    </source>
</evidence>
<reference evidence="5 6" key="1">
    <citation type="submission" date="2017-11" db="EMBL/GenBank/DDBJ databases">
        <title>Genomic Encyclopedia of Archaeal and Bacterial Type Strains, Phase II (KMG-II): From Individual Species to Whole Genera.</title>
        <authorList>
            <person name="Goeker M."/>
        </authorList>
    </citation>
    <scope>NUCLEOTIDE SEQUENCE [LARGE SCALE GENOMIC DNA]</scope>
    <source>
        <strain evidence="5 6">DSM 27763</strain>
    </source>
</reference>
<dbReference type="Pfam" id="PF13191">
    <property type="entry name" value="AAA_16"/>
    <property type="match status" value="1"/>
</dbReference>
<dbReference type="SUPFAM" id="SSF48452">
    <property type="entry name" value="TPR-like"/>
    <property type="match status" value="1"/>
</dbReference>
<comment type="caution">
    <text evidence="5">The sequence shown here is derived from an EMBL/GenBank/DDBJ whole genome shotgun (WGS) entry which is preliminary data.</text>
</comment>
<dbReference type="SMART" id="SM00421">
    <property type="entry name" value="HTH_LUXR"/>
    <property type="match status" value="1"/>
</dbReference>
<dbReference type="PROSITE" id="PS50043">
    <property type="entry name" value="HTH_LUXR_2"/>
    <property type="match status" value="1"/>
</dbReference>
<dbReference type="GO" id="GO:0003677">
    <property type="term" value="F:DNA binding"/>
    <property type="evidence" value="ECO:0007669"/>
    <property type="project" value="InterPro"/>
</dbReference>
<sequence length="922" mass="97687">MPGPGSGPTLLGRRRESETLDRLLSSVRGGRSGVLVVRGEAGVGKTAMLDDLCDRAEGFRVVRANGIESEVELAHAGLHLLCAPFLDGLGALPAPQAAALGVAFGLHGGAPPDRFLIGLAVLTLLSEAAESQPLVCVVDDAQWLDQASRQVLAFVARRLGADRVLIVFAVRDPVVDGDDLSGLPELTLHGLDDDDARRLLRQVTPGPLDAAVLDRVVSEARGNPLALLELPRGPGSGDVVGGLATTQSAPAPGQVEKAYRVRLEGLPDEVRTLLLLAAAEPSGDPVLLWRATDLLGIGLSAADSVETDGLLRIDSRVSFRHPLVRSAIYDHASPDDRRAVHRALAEATDAQTDPDRRAWHRAMAADGPDAAVADLLERSSDRARARGGLGAAARFLERAAALSEDPVQRAERALVAAEVSLQAGAFDAALRLLATAEAAPLSELQRARAELVRADTAYSRSRDGDAPALLLDAATLLEPLDPRLAQRTCLDAWSAALFAGPLAGRIGLREVSTHAASWDGESGAGTVTDTPPTLLLAGFAQAITRGRAVAVPVLRRAAQGFDGDAVTLEDVLRWGWLATAAAVMAWDYDTCRSVTSREVTAAREAGALTVLPVGANVLAQAEALGGDFTRAASLVAEAEAVTEATGTRVAPYGALVLAGMRGRESEAVTLIGRTIDDATAGRQGIAIQYARWSAAMLYNGRGEHDRALPYAQAAADDTPELFVSSWATSELVESAVRSSRHDLAREAYERLAEATDAAGGDWALGIQARARALLTGGADAEPAYREAAERLARTSLRPELARAHLLYGEWLRSAGRRDDARVELRRALELFTDIRMEAFEERARQELASAGERTVARSSEGREELSAQEAQIAKLAASGHSNPEIGAQLFVSPRTVEWHLHKVFRKLGVTSRKELASAYSEA</sequence>
<keyword evidence="1" id="KW-0547">Nucleotide-binding</keyword>
<keyword evidence="6" id="KW-1185">Reference proteome</keyword>
<evidence type="ECO:0000256" key="3">
    <source>
        <dbReference type="SAM" id="MobiDB-lite"/>
    </source>
</evidence>
<dbReference type="AlphaFoldDB" id="A0A0B2BM33"/>
<dbReference type="EMBL" id="PGEZ01000002">
    <property type="protein sequence ID" value="PJJ54240.1"/>
    <property type="molecule type" value="Genomic_DNA"/>
</dbReference>
<dbReference type="PANTHER" id="PTHR16305">
    <property type="entry name" value="TESTICULAR SOLUBLE ADENYLYL CYCLASE"/>
    <property type="match status" value="1"/>
</dbReference>
<dbReference type="InterPro" id="IPR041664">
    <property type="entry name" value="AAA_16"/>
</dbReference>
<dbReference type="RefSeq" id="WP_039348038.1">
    <property type="nucleotide sequence ID" value="NZ_PGEZ01000002.1"/>
</dbReference>
<dbReference type="GO" id="GO:0006355">
    <property type="term" value="P:regulation of DNA-templated transcription"/>
    <property type="evidence" value="ECO:0007669"/>
    <property type="project" value="InterPro"/>
</dbReference>
<feature type="domain" description="HTH luxR-type" evidence="4">
    <location>
        <begin position="858"/>
        <end position="922"/>
    </location>
</feature>
<dbReference type="SUPFAM" id="SSF46894">
    <property type="entry name" value="C-terminal effector domain of the bipartite response regulators"/>
    <property type="match status" value="1"/>
</dbReference>
<dbReference type="Proteomes" id="UP000230842">
    <property type="component" value="Unassembled WGS sequence"/>
</dbReference>
<dbReference type="CDD" id="cd06170">
    <property type="entry name" value="LuxR_C_like"/>
    <property type="match status" value="1"/>
</dbReference>
<dbReference type="OrthoDB" id="3202170at2"/>
<dbReference type="Gene3D" id="1.10.10.10">
    <property type="entry name" value="Winged helix-like DNA-binding domain superfamily/Winged helix DNA-binding domain"/>
    <property type="match status" value="1"/>
</dbReference>
<protein>
    <submittedName>
        <fullName evidence="5">Regulatory LuxR family protein</fullName>
    </submittedName>
</protein>
<dbReference type="InterPro" id="IPR016032">
    <property type="entry name" value="Sig_transdc_resp-reg_C-effctor"/>
</dbReference>
<organism evidence="5 6">
    <name type="scientific">Mumia flava</name>
    <dbReference type="NCBI Taxonomy" id="1348852"/>
    <lineage>
        <taxon>Bacteria</taxon>
        <taxon>Bacillati</taxon>
        <taxon>Actinomycetota</taxon>
        <taxon>Actinomycetes</taxon>
        <taxon>Propionibacteriales</taxon>
        <taxon>Nocardioidaceae</taxon>
        <taxon>Mumia</taxon>
    </lineage>
</organism>
<dbReference type="Pfam" id="PF00196">
    <property type="entry name" value="GerE"/>
    <property type="match status" value="1"/>
</dbReference>
<evidence type="ECO:0000256" key="1">
    <source>
        <dbReference type="ARBA" id="ARBA00022741"/>
    </source>
</evidence>
<evidence type="ECO:0000256" key="2">
    <source>
        <dbReference type="ARBA" id="ARBA00022840"/>
    </source>
</evidence>
<dbReference type="InterPro" id="IPR011990">
    <property type="entry name" value="TPR-like_helical_dom_sf"/>
</dbReference>
<dbReference type="InterPro" id="IPR027417">
    <property type="entry name" value="P-loop_NTPase"/>
</dbReference>
<evidence type="ECO:0000313" key="5">
    <source>
        <dbReference type="EMBL" id="PJJ54240.1"/>
    </source>
</evidence>
<dbReference type="InterPro" id="IPR036388">
    <property type="entry name" value="WH-like_DNA-bd_sf"/>
</dbReference>
<dbReference type="PRINTS" id="PR00038">
    <property type="entry name" value="HTHLUXR"/>
</dbReference>
<proteinExistence type="predicted"/>
<dbReference type="PANTHER" id="PTHR16305:SF35">
    <property type="entry name" value="TRANSCRIPTIONAL ACTIVATOR DOMAIN"/>
    <property type="match status" value="1"/>
</dbReference>